<feature type="domain" description="Inner membrane protein YgaP-like transmembrane" evidence="2">
    <location>
        <begin position="79"/>
        <end position="129"/>
    </location>
</feature>
<feature type="transmembrane region" description="Helical" evidence="1">
    <location>
        <begin position="7"/>
        <end position="24"/>
    </location>
</feature>
<dbReference type="InterPro" id="IPR021309">
    <property type="entry name" value="YgaP-like_TM"/>
</dbReference>
<evidence type="ECO:0000313" key="4">
    <source>
        <dbReference type="Proteomes" id="UP000254266"/>
    </source>
</evidence>
<keyword evidence="1" id="KW-0472">Membrane</keyword>
<gene>
    <name evidence="3" type="ORF">DIZ80_00755</name>
</gene>
<evidence type="ECO:0000313" key="3">
    <source>
        <dbReference type="EMBL" id="RDH86033.1"/>
    </source>
</evidence>
<keyword evidence="1" id="KW-0812">Transmembrane</keyword>
<protein>
    <recommendedName>
        <fullName evidence="2">Inner membrane protein YgaP-like transmembrane domain-containing protein</fullName>
    </recommendedName>
</protein>
<feature type="transmembrane region" description="Helical" evidence="1">
    <location>
        <begin position="103"/>
        <end position="127"/>
    </location>
</feature>
<dbReference type="AlphaFoldDB" id="A0A370DMH7"/>
<comment type="caution">
    <text evidence="3">The sequence shown here is derived from an EMBL/GenBank/DDBJ whole genome shotgun (WGS) entry which is preliminary data.</text>
</comment>
<name>A0A370DMH7_9GAMM</name>
<dbReference type="EMBL" id="QFXC01000002">
    <property type="protein sequence ID" value="RDH86033.1"/>
    <property type="molecule type" value="Genomic_DNA"/>
</dbReference>
<sequence length="133" mass="15437">MSERQFRFIMGVGLWAILIYSAYFETMIPLFVFVGTLLFEGVTNLRIPGVLSRLRYGKSTPVQEDSACNVKWFNKIESERVLRFIVSTFVLVPFYVMPDMIWFIPWFVASMLILAGITNICPMVMFMKWAGLK</sequence>
<keyword evidence="4" id="KW-1185">Reference proteome</keyword>
<evidence type="ECO:0000256" key="1">
    <source>
        <dbReference type="SAM" id="Phobius"/>
    </source>
</evidence>
<proteinExistence type="predicted"/>
<accession>A0A370DMH7</accession>
<dbReference type="Pfam" id="PF11127">
    <property type="entry name" value="YgaP-like_TM"/>
    <property type="match status" value="1"/>
</dbReference>
<evidence type="ECO:0000259" key="2">
    <source>
        <dbReference type="Pfam" id="PF11127"/>
    </source>
</evidence>
<organism evidence="3 4">
    <name type="scientific">endosymbiont of Galathealinum brachiosum</name>
    <dbReference type="NCBI Taxonomy" id="2200906"/>
    <lineage>
        <taxon>Bacteria</taxon>
        <taxon>Pseudomonadati</taxon>
        <taxon>Pseudomonadota</taxon>
        <taxon>Gammaproteobacteria</taxon>
        <taxon>sulfur-oxidizing symbionts</taxon>
    </lineage>
</organism>
<keyword evidence="1" id="KW-1133">Transmembrane helix</keyword>
<dbReference type="Proteomes" id="UP000254266">
    <property type="component" value="Unassembled WGS sequence"/>
</dbReference>
<reference evidence="3 4" key="1">
    <citation type="journal article" date="2018" name="ISME J.">
        <title>Endosymbiont genomes yield clues of tubeworm success.</title>
        <authorList>
            <person name="Li Y."/>
            <person name="Liles M.R."/>
            <person name="Halanych K.M."/>
        </authorList>
    </citation>
    <scope>NUCLEOTIDE SEQUENCE [LARGE SCALE GENOMIC DNA]</scope>
    <source>
        <strain evidence="3">A1464</strain>
    </source>
</reference>
<dbReference type="Gene3D" id="6.10.140.1340">
    <property type="match status" value="1"/>
</dbReference>